<dbReference type="SUPFAM" id="SSF49373">
    <property type="entry name" value="Invasin/intimin cell-adhesion fragments"/>
    <property type="match status" value="5"/>
</dbReference>
<dbReference type="InterPro" id="IPR013783">
    <property type="entry name" value="Ig-like_fold"/>
</dbReference>
<dbReference type="Pfam" id="PF02368">
    <property type="entry name" value="Big_2"/>
    <property type="match status" value="4"/>
</dbReference>
<name>A0A4V1Y1L5_9BIFI</name>
<evidence type="ECO:0000313" key="2">
    <source>
        <dbReference type="EMBL" id="RYQ08948.1"/>
    </source>
</evidence>
<dbReference type="RefSeq" id="WP_129897982.1">
    <property type="nucleotide sequence ID" value="NZ_RYUH01000014.1"/>
</dbReference>
<dbReference type="GO" id="GO:0005975">
    <property type="term" value="P:carbohydrate metabolic process"/>
    <property type="evidence" value="ECO:0007669"/>
    <property type="project" value="UniProtKB-ARBA"/>
</dbReference>
<dbReference type="InterPro" id="IPR051465">
    <property type="entry name" value="Cell_Envelope_Struct_Comp"/>
</dbReference>
<dbReference type="GO" id="GO:2001070">
    <property type="term" value="F:starch binding"/>
    <property type="evidence" value="ECO:0007669"/>
    <property type="project" value="InterPro"/>
</dbReference>
<sequence>MSIFDRLHGMRKKVMAGAIAAVTLVAGIGFTVPAYAADFHLVGPDTVPTSDKFQITALGLPADVATDEITWETSNFRNVTQSIWPQDQGNTSAWDASMSVDGDDGTVTISATYQGQTAEKTVQLEKKPYQYLAGFDLTAEGLEGSDGEYTLHIPSGGTVETSATFNPENATYQHLIWQSMDPSIVRAGADGVIRAVSNGTADLVVYSYGRIHKKTIHVTVGGDAPINVPVESVSINGGDVTMQAGETKTLSATVAPSNATNKKVTWNTSDATVASVDNAGMITARKTGTATITAKAGSKSDTVTVTVEAAPPTPYDSVKIEGGNFSIKAGDTHQLTAVLLAAGAEVTSDDTFNWTSSNADVASVNTNGLVTGVAKGIADITVAVGDKSATVTVTVTEDEPVTNGTTIYYPSSKFGADSTYLHWRFANGIWTTSPGNKMSAACDGYVSFTIENPEQKEVEFVFNNGAGQWDNKGGVSGQNYMASGAIVVVTDNSGNYSTTAPCVVTIPVASITIAGGSFSLKEGASKKLTATVAPANATDKKVTWTSSDDSVATVDMSGTVKAIKAGTATVTATAGGKSASVSVTVIPATEPIESVTITGAGVSDGKLSVETGKSVQLNAVITPSSATGVVYWSSSDTSVATVDGTGKVTAKGEGITAITLTVSGKTDSLIVTVTKNGQVSDRFSDVPAGVPFHDEIEWLAANGISNGYADGRFGYNDKLTRADMAIFLYRTAVLHGVGSASSYSPSAAEYAKFSDVKQGTHGAKEILWLAKHGITQGSNGKFNGGAYLSRQDMAVFLYRYAHLAGVPGVASFSPAAADYARFKDVNRGTFAAKEILWLAKSGISLGNPDGTFGFGAKMERKAMAAFLYRLDKLI</sequence>
<feature type="domain" description="SLH" evidence="1">
    <location>
        <begin position="749"/>
        <end position="811"/>
    </location>
</feature>
<evidence type="ECO:0000313" key="3">
    <source>
        <dbReference type="Proteomes" id="UP000292568"/>
    </source>
</evidence>
<gene>
    <name evidence="2" type="ORF">PG2093B_1502</name>
</gene>
<dbReference type="Gene3D" id="2.60.40.10">
    <property type="entry name" value="Immunoglobulins"/>
    <property type="match status" value="1"/>
</dbReference>
<proteinExistence type="predicted"/>
<accession>A0A4V1Y1L5</accession>
<dbReference type="Pfam" id="PF03423">
    <property type="entry name" value="CBM_25"/>
    <property type="match status" value="1"/>
</dbReference>
<dbReference type="InterPro" id="IPR005085">
    <property type="entry name" value="CBM25"/>
</dbReference>
<dbReference type="PROSITE" id="PS51272">
    <property type="entry name" value="SLH"/>
    <property type="match status" value="3"/>
</dbReference>
<dbReference type="Gene3D" id="2.60.40.1080">
    <property type="match status" value="5"/>
</dbReference>
<reference evidence="2 3" key="1">
    <citation type="submission" date="2018-12" db="EMBL/GenBank/DDBJ databases">
        <title>Unveiling genomic diversity among members of the Bifidobacterium pseudolongum species, a widely distributed gut commensal of the animal kingdom.</title>
        <authorList>
            <person name="Lugli G.A."/>
            <person name="Duranti S."/>
            <person name="Albert K."/>
            <person name="Mancabelli L."/>
            <person name="Napoli S."/>
            <person name="Viappiani A."/>
            <person name="Anzalone R."/>
            <person name="Longhi G."/>
            <person name="Milani C."/>
            <person name="Turroni F."/>
            <person name="Alessandri G."/>
            <person name="Sela D.A."/>
            <person name="Van Sinderen D."/>
            <person name="Ventura M."/>
        </authorList>
    </citation>
    <scope>NUCLEOTIDE SEQUENCE [LARGE SCALE GENOMIC DNA]</scope>
    <source>
        <strain evidence="2 3">2093B</strain>
    </source>
</reference>
<feature type="domain" description="SLH" evidence="1">
    <location>
        <begin position="679"/>
        <end position="742"/>
    </location>
</feature>
<feature type="domain" description="SLH" evidence="1">
    <location>
        <begin position="818"/>
        <end position="874"/>
    </location>
</feature>
<dbReference type="PANTHER" id="PTHR43308">
    <property type="entry name" value="OUTER MEMBRANE PROTEIN ALPHA-RELATED"/>
    <property type="match status" value="1"/>
</dbReference>
<dbReference type="InterPro" id="IPR001119">
    <property type="entry name" value="SLH_dom"/>
</dbReference>
<comment type="caution">
    <text evidence="2">The sequence shown here is derived from an EMBL/GenBank/DDBJ whole genome shotgun (WGS) entry which is preliminary data.</text>
</comment>
<dbReference type="Pfam" id="PF00395">
    <property type="entry name" value="SLH"/>
    <property type="match status" value="3"/>
</dbReference>
<dbReference type="InterPro" id="IPR008964">
    <property type="entry name" value="Invasin/intimin_cell_adhesion"/>
</dbReference>
<protein>
    <submittedName>
        <fullName evidence="2">Bacterial Ig-like domain (Group 2)</fullName>
    </submittedName>
</protein>
<dbReference type="SMART" id="SM00635">
    <property type="entry name" value="BID_2"/>
    <property type="match status" value="4"/>
</dbReference>
<dbReference type="SMART" id="SM01066">
    <property type="entry name" value="CBM_25"/>
    <property type="match status" value="1"/>
</dbReference>
<dbReference type="EMBL" id="RYUH01000014">
    <property type="protein sequence ID" value="RYQ08948.1"/>
    <property type="molecule type" value="Genomic_DNA"/>
</dbReference>
<organism evidence="2 3">
    <name type="scientific">Bifidobacterium pseudolongum subsp. globosum</name>
    <dbReference type="NCBI Taxonomy" id="1690"/>
    <lineage>
        <taxon>Bacteria</taxon>
        <taxon>Bacillati</taxon>
        <taxon>Actinomycetota</taxon>
        <taxon>Actinomycetes</taxon>
        <taxon>Bifidobacteriales</taxon>
        <taxon>Bifidobacteriaceae</taxon>
        <taxon>Bifidobacterium</taxon>
    </lineage>
</organism>
<dbReference type="Proteomes" id="UP000292568">
    <property type="component" value="Unassembled WGS sequence"/>
</dbReference>
<dbReference type="AlphaFoldDB" id="A0A4V1Y1L5"/>
<dbReference type="InterPro" id="IPR003343">
    <property type="entry name" value="Big_2"/>
</dbReference>
<evidence type="ECO:0000259" key="1">
    <source>
        <dbReference type="PROSITE" id="PS51272"/>
    </source>
</evidence>